<organism evidence="5 6">
    <name type="scientific">Streptomyces yanii</name>
    <dbReference type="NCBI Taxonomy" id="78510"/>
    <lineage>
        <taxon>Bacteria</taxon>
        <taxon>Bacillati</taxon>
        <taxon>Actinomycetota</taxon>
        <taxon>Actinomycetes</taxon>
        <taxon>Kitasatosporales</taxon>
        <taxon>Streptomycetaceae</taxon>
        <taxon>Streptomyces</taxon>
    </lineage>
</organism>
<evidence type="ECO:0000256" key="2">
    <source>
        <dbReference type="ARBA" id="ARBA00022857"/>
    </source>
</evidence>
<keyword evidence="3" id="KW-0560">Oxidoreductase</keyword>
<evidence type="ECO:0000313" key="5">
    <source>
        <dbReference type="EMBL" id="MFB9573185.1"/>
    </source>
</evidence>
<evidence type="ECO:0000256" key="3">
    <source>
        <dbReference type="ARBA" id="ARBA00023002"/>
    </source>
</evidence>
<dbReference type="Proteomes" id="UP001589710">
    <property type="component" value="Unassembled WGS sequence"/>
</dbReference>
<name>A0ABV5R5R2_9ACTN</name>
<dbReference type="InterPro" id="IPR036291">
    <property type="entry name" value="NAD(P)-bd_dom_sf"/>
</dbReference>
<dbReference type="Gene3D" id="3.40.50.720">
    <property type="entry name" value="NAD(P)-binding Rossmann-like Domain"/>
    <property type="match status" value="1"/>
</dbReference>
<reference evidence="5 6" key="1">
    <citation type="submission" date="2024-09" db="EMBL/GenBank/DDBJ databases">
        <authorList>
            <person name="Sun Q."/>
            <person name="Mori K."/>
        </authorList>
    </citation>
    <scope>NUCLEOTIDE SEQUENCE [LARGE SCALE GENOMIC DNA]</scope>
    <source>
        <strain evidence="5 6">JCM 3331</strain>
    </source>
</reference>
<accession>A0ABV5R5R2</accession>
<protein>
    <submittedName>
        <fullName evidence="5">SDR family NAD(P)-dependent oxidoreductase</fullName>
    </submittedName>
</protein>
<dbReference type="PANTHER" id="PTHR43391">
    <property type="entry name" value="RETINOL DEHYDROGENASE-RELATED"/>
    <property type="match status" value="1"/>
</dbReference>
<evidence type="ECO:0000313" key="6">
    <source>
        <dbReference type="Proteomes" id="UP001589710"/>
    </source>
</evidence>
<dbReference type="PANTHER" id="PTHR43391:SF14">
    <property type="entry name" value="DEHYDROGENASE_REDUCTASE SDR FAMILY PROTEIN 7-LIKE"/>
    <property type="match status" value="1"/>
</dbReference>
<dbReference type="SUPFAM" id="SSF51735">
    <property type="entry name" value="NAD(P)-binding Rossmann-fold domains"/>
    <property type="match status" value="1"/>
</dbReference>
<sequence>MPCIRNTSPGTSSGFGRVDALVNNAGCYRACPLEATTVERAHRRFQTNTLGLIALTKAFIPHFRKQGSGVTGIPPGPPGRGSQLTYGTSSAIRTARPGTVNRRASPRPSTVN</sequence>
<dbReference type="EMBL" id="JBHMCG010000056">
    <property type="protein sequence ID" value="MFB9573185.1"/>
    <property type="molecule type" value="Genomic_DNA"/>
</dbReference>
<keyword evidence="6" id="KW-1185">Reference proteome</keyword>
<dbReference type="Pfam" id="PF00106">
    <property type="entry name" value="adh_short"/>
    <property type="match status" value="1"/>
</dbReference>
<keyword evidence="2" id="KW-0521">NADP</keyword>
<comment type="caution">
    <text evidence="5">The sequence shown here is derived from an EMBL/GenBank/DDBJ whole genome shotgun (WGS) entry which is preliminary data.</text>
</comment>
<comment type="similarity">
    <text evidence="1">Belongs to the short-chain dehydrogenases/reductases (SDR) family.</text>
</comment>
<evidence type="ECO:0000256" key="4">
    <source>
        <dbReference type="SAM" id="MobiDB-lite"/>
    </source>
</evidence>
<proteinExistence type="inferred from homology"/>
<evidence type="ECO:0000256" key="1">
    <source>
        <dbReference type="ARBA" id="ARBA00006484"/>
    </source>
</evidence>
<gene>
    <name evidence="5" type="ORF">ACFFTL_12870</name>
</gene>
<dbReference type="InterPro" id="IPR002347">
    <property type="entry name" value="SDR_fam"/>
</dbReference>
<feature type="region of interest" description="Disordered" evidence="4">
    <location>
        <begin position="65"/>
        <end position="112"/>
    </location>
</feature>
<dbReference type="RefSeq" id="WP_386143778.1">
    <property type="nucleotide sequence ID" value="NZ_JBHMCG010000056.1"/>
</dbReference>
<feature type="compositionally biased region" description="Polar residues" evidence="4">
    <location>
        <begin position="82"/>
        <end position="92"/>
    </location>
</feature>